<dbReference type="GO" id="GO:0016226">
    <property type="term" value="P:iron-sulfur cluster assembly"/>
    <property type="evidence" value="ECO:0007669"/>
    <property type="project" value="InterPro"/>
</dbReference>
<dbReference type="Proteomes" id="UP000293902">
    <property type="component" value="Chromosome"/>
</dbReference>
<reference evidence="3 4" key="1">
    <citation type="submission" date="2018-06" db="EMBL/GenBank/DDBJ databases">
        <title>Complete Genome Sequence of Desulfobacter hydrogenophilus (DSM3380).</title>
        <authorList>
            <person name="Marietou A."/>
            <person name="Schreiber L."/>
            <person name="Marshall I."/>
            <person name="Jorgensen B."/>
        </authorList>
    </citation>
    <scope>NUCLEOTIDE SEQUENCE [LARGE SCALE GENOMIC DNA]</scope>
    <source>
        <strain evidence="3 4">DSM 3380</strain>
    </source>
</reference>
<name>A0A328FG19_9BACT</name>
<evidence type="ECO:0000259" key="1">
    <source>
        <dbReference type="Pfam" id="PF01592"/>
    </source>
</evidence>
<sequence>MSGAYRNLSRKDRTVSNLDAFLDKLQEEIFDEAKQALGERGFDRWRNPKHNGRMENPDGWGRVIGECGDTMEIYLKFKDNQVADASYFTDGCASSMVSGSFAAELTLGKTPEELTDITADQILALIGRLPDDDIHCTTLAARTIQAAVDNYMGTIVKKV</sequence>
<evidence type="ECO:0000313" key="2">
    <source>
        <dbReference type="EMBL" id="QBH12156.1"/>
    </source>
</evidence>
<dbReference type="OrthoDB" id="5420642at2"/>
<dbReference type="InterPro" id="IPR002871">
    <property type="entry name" value="NIF_FeS_clus_asmbl_NifU_N"/>
</dbReference>
<proteinExistence type="predicted"/>
<dbReference type="EMBL" id="QLNI01000004">
    <property type="protein sequence ID" value="RAM03548.1"/>
    <property type="molecule type" value="Genomic_DNA"/>
</dbReference>
<dbReference type="SUPFAM" id="SSF82649">
    <property type="entry name" value="SufE/NifU"/>
    <property type="match status" value="1"/>
</dbReference>
<dbReference type="Gene3D" id="3.90.1010.10">
    <property type="match status" value="1"/>
</dbReference>
<reference evidence="2 5" key="2">
    <citation type="submission" date="2019-02" db="EMBL/GenBank/DDBJ databases">
        <title>Complete genome sequence of Desulfobacter hydrogenophilus AcRS1.</title>
        <authorList>
            <person name="Marietou A."/>
            <person name="Lund M.B."/>
            <person name="Marshall I.P.G."/>
            <person name="Schreiber L."/>
            <person name="Jorgensen B."/>
        </authorList>
    </citation>
    <scope>NUCLEOTIDE SEQUENCE [LARGE SCALE GENOMIC DNA]</scope>
    <source>
        <strain evidence="2 5">AcRS1</strain>
    </source>
</reference>
<protein>
    <submittedName>
        <fullName evidence="3">Iron-sulfur cluster assembly scaffold protein</fullName>
    </submittedName>
</protein>
<evidence type="ECO:0000313" key="3">
    <source>
        <dbReference type="EMBL" id="RAM03548.1"/>
    </source>
</evidence>
<keyword evidence="5" id="KW-1185">Reference proteome</keyword>
<dbReference type="AlphaFoldDB" id="A0A328FG19"/>
<dbReference type="GO" id="GO:0051536">
    <property type="term" value="F:iron-sulfur cluster binding"/>
    <property type="evidence" value="ECO:0007669"/>
    <property type="project" value="InterPro"/>
</dbReference>
<evidence type="ECO:0000313" key="4">
    <source>
        <dbReference type="Proteomes" id="UP000248798"/>
    </source>
</evidence>
<dbReference type="CDD" id="cd06664">
    <property type="entry name" value="IscU_like"/>
    <property type="match status" value="1"/>
</dbReference>
<feature type="domain" description="NIF system FeS cluster assembly NifU N-terminal" evidence="1">
    <location>
        <begin position="42"/>
        <end position="155"/>
    </location>
</feature>
<dbReference type="PANTHER" id="PTHR10093">
    <property type="entry name" value="IRON-SULFUR CLUSTER ASSEMBLY ENZYME NIFU HOMOLOG"/>
    <property type="match status" value="1"/>
</dbReference>
<dbReference type="Proteomes" id="UP000248798">
    <property type="component" value="Unassembled WGS sequence"/>
</dbReference>
<evidence type="ECO:0000313" key="5">
    <source>
        <dbReference type="Proteomes" id="UP000293902"/>
    </source>
</evidence>
<organism evidence="3 4">
    <name type="scientific">Desulfobacter hydrogenophilus</name>
    <dbReference type="NCBI Taxonomy" id="2291"/>
    <lineage>
        <taxon>Bacteria</taxon>
        <taxon>Pseudomonadati</taxon>
        <taxon>Thermodesulfobacteriota</taxon>
        <taxon>Desulfobacteria</taxon>
        <taxon>Desulfobacterales</taxon>
        <taxon>Desulfobacteraceae</taxon>
        <taxon>Desulfobacter</taxon>
    </lineage>
</organism>
<gene>
    <name evidence="3" type="ORF">DO021_03160</name>
    <name evidence="2" type="ORF">EYB58_03965</name>
</gene>
<dbReference type="GO" id="GO:0005506">
    <property type="term" value="F:iron ion binding"/>
    <property type="evidence" value="ECO:0007669"/>
    <property type="project" value="InterPro"/>
</dbReference>
<dbReference type="EMBL" id="CP036313">
    <property type="protein sequence ID" value="QBH12156.1"/>
    <property type="molecule type" value="Genomic_DNA"/>
</dbReference>
<accession>A0A328FG19</accession>
<dbReference type="Pfam" id="PF01592">
    <property type="entry name" value="NifU_N"/>
    <property type="match status" value="1"/>
</dbReference>